<dbReference type="GO" id="GO:0005576">
    <property type="term" value="C:extracellular region"/>
    <property type="evidence" value="ECO:0007669"/>
    <property type="project" value="UniProtKB-SubCell"/>
</dbReference>
<sequence length="151" mass="17083">MIAFKNLLIFLIIFICETTGNNNQRIDQYLAEVRGTLTCILKETRQAFVSISTDPLISSVSHYIGRETVNYGQQFSITGKHNFTGKPNLYLQIRHSCFKKDLYESNCRTQIIGKQIPSSHVIVGHGQKENVWDIGELELSNPGDGFNKTCN</sequence>
<dbReference type="InterPro" id="IPR038479">
    <property type="entry name" value="Transthyretin-like_sf"/>
</dbReference>
<keyword evidence="6" id="KW-1185">Reference proteome</keyword>
<dbReference type="GO" id="GO:0009986">
    <property type="term" value="C:cell surface"/>
    <property type="evidence" value="ECO:0007669"/>
    <property type="project" value="InterPro"/>
</dbReference>
<evidence type="ECO:0000256" key="1">
    <source>
        <dbReference type="ARBA" id="ARBA00004613"/>
    </source>
</evidence>
<accession>A0A0N5BHZ4</accession>
<name>A0A0N5BHZ4_STREA</name>
<dbReference type="PANTHER" id="PTHR21700">
    <property type="entry name" value="TRANSTHYRETIN-LIKE FAMILY PROTEIN-RELATED"/>
    <property type="match status" value="1"/>
</dbReference>
<organism evidence="6 7">
    <name type="scientific">Strongyloides papillosus</name>
    <name type="common">Intestinal threadworm</name>
    <dbReference type="NCBI Taxonomy" id="174720"/>
    <lineage>
        <taxon>Eukaryota</taxon>
        <taxon>Metazoa</taxon>
        <taxon>Ecdysozoa</taxon>
        <taxon>Nematoda</taxon>
        <taxon>Chromadorea</taxon>
        <taxon>Rhabditida</taxon>
        <taxon>Tylenchina</taxon>
        <taxon>Panagrolaimomorpha</taxon>
        <taxon>Strongyloidoidea</taxon>
        <taxon>Strongyloididae</taxon>
        <taxon>Strongyloides</taxon>
    </lineage>
</organism>
<dbReference type="Gene3D" id="2.60.40.3330">
    <property type="match status" value="1"/>
</dbReference>
<evidence type="ECO:0000256" key="5">
    <source>
        <dbReference type="SAM" id="SignalP"/>
    </source>
</evidence>
<comment type="subcellular location">
    <subcellularLocation>
        <location evidence="1">Secreted</location>
    </subcellularLocation>
</comment>
<protein>
    <submittedName>
        <fullName evidence="7">Uncharacterized protein</fullName>
    </submittedName>
</protein>
<dbReference type="InterPro" id="IPR001534">
    <property type="entry name" value="Transthyretin-like"/>
</dbReference>
<dbReference type="AlphaFoldDB" id="A0A0N5BHZ4"/>
<evidence type="ECO:0000256" key="4">
    <source>
        <dbReference type="ARBA" id="ARBA00022729"/>
    </source>
</evidence>
<evidence type="ECO:0000256" key="3">
    <source>
        <dbReference type="ARBA" id="ARBA00022525"/>
    </source>
</evidence>
<dbReference type="WBParaSite" id="SPAL_0000557900.1">
    <property type="protein sequence ID" value="SPAL_0000557900.1"/>
    <property type="gene ID" value="SPAL_0000557900"/>
</dbReference>
<comment type="similarity">
    <text evidence="2">Belongs to the nematode transthyretin-like family.</text>
</comment>
<evidence type="ECO:0000313" key="6">
    <source>
        <dbReference type="Proteomes" id="UP000046392"/>
    </source>
</evidence>
<feature type="chain" id="PRO_5005894546" evidence="5">
    <location>
        <begin position="21"/>
        <end position="151"/>
    </location>
</feature>
<keyword evidence="3" id="KW-0964">Secreted</keyword>
<reference evidence="7" key="1">
    <citation type="submission" date="2017-02" db="UniProtKB">
        <authorList>
            <consortium name="WormBaseParasite"/>
        </authorList>
    </citation>
    <scope>IDENTIFICATION</scope>
</reference>
<dbReference type="Proteomes" id="UP000046392">
    <property type="component" value="Unplaced"/>
</dbReference>
<proteinExistence type="inferred from homology"/>
<keyword evidence="4 5" id="KW-0732">Signal</keyword>
<evidence type="ECO:0000313" key="7">
    <source>
        <dbReference type="WBParaSite" id="SPAL_0000557900.1"/>
    </source>
</evidence>
<feature type="signal peptide" evidence="5">
    <location>
        <begin position="1"/>
        <end position="20"/>
    </location>
</feature>
<evidence type="ECO:0000256" key="2">
    <source>
        <dbReference type="ARBA" id="ARBA00010112"/>
    </source>
</evidence>